<dbReference type="InterPro" id="IPR012936">
    <property type="entry name" value="Erv_C"/>
</dbReference>
<keyword evidence="5" id="KW-0931">ER-Golgi transport</keyword>
<evidence type="ECO:0000313" key="9">
    <source>
        <dbReference type="Proteomes" id="UP000000707"/>
    </source>
</evidence>
<gene>
    <name evidence="8" type="ORF">CANTEDRAFT_115996</name>
</gene>
<reference evidence="8 9" key="1">
    <citation type="journal article" date="2011" name="Proc. Natl. Acad. Sci. U.S.A.">
        <title>Comparative genomics of xylose-fermenting fungi for enhanced biofuel production.</title>
        <authorList>
            <person name="Wohlbach D.J."/>
            <person name="Kuo A."/>
            <person name="Sato T.K."/>
            <person name="Potts K.M."/>
            <person name="Salamov A.A."/>
            <person name="LaButti K.M."/>
            <person name="Sun H."/>
            <person name="Clum A."/>
            <person name="Pangilinan J.L."/>
            <person name="Lindquist E.A."/>
            <person name="Lucas S."/>
            <person name="Lapidus A."/>
            <person name="Jin M."/>
            <person name="Gunawan C."/>
            <person name="Balan V."/>
            <person name="Dale B.E."/>
            <person name="Jeffries T.W."/>
            <person name="Zinkel R."/>
            <person name="Barry K.W."/>
            <person name="Grigoriev I.V."/>
            <person name="Gasch A.P."/>
        </authorList>
    </citation>
    <scope>NUCLEOTIDE SEQUENCE [LARGE SCALE GENOMIC DNA]</scope>
    <source>
        <strain evidence="8">ATCC 10573</strain>
        <strain evidence="9">ATCC 10573 / BCRC 21748 / CBS 615 / JCM 9827 / NBRC 10315 / NRRL Y-1498 / VKM Y-70</strain>
    </source>
</reference>
<keyword evidence="5" id="KW-0813">Transport</keyword>
<dbReference type="HOGENOM" id="CLU_034705_2_0_1"/>
<evidence type="ECO:0000259" key="7">
    <source>
        <dbReference type="Pfam" id="PF13850"/>
    </source>
</evidence>
<evidence type="ECO:0000256" key="5">
    <source>
        <dbReference type="RuleBase" id="RU369013"/>
    </source>
</evidence>
<dbReference type="GO" id="GO:0005789">
    <property type="term" value="C:endoplasmic reticulum membrane"/>
    <property type="evidence" value="ECO:0007669"/>
    <property type="project" value="UniProtKB-SubCell"/>
</dbReference>
<feature type="domain" description="Endoplasmic reticulum vesicle transporter C-terminal" evidence="6">
    <location>
        <begin position="150"/>
        <end position="315"/>
    </location>
</feature>
<comment type="function">
    <text evidence="5">Plays a role in transport between endoplasmic reticulum and Golgi.</text>
</comment>
<name>G3BEZ0_CANTC</name>
<dbReference type="KEGG" id="cten:18248116"/>
<feature type="domain" description="Endoplasmic reticulum vesicle transporter N-terminal" evidence="7">
    <location>
        <begin position="8"/>
        <end position="95"/>
    </location>
</feature>
<evidence type="ECO:0000256" key="1">
    <source>
        <dbReference type="ARBA" id="ARBA00004370"/>
    </source>
</evidence>
<dbReference type="GO" id="GO:0030134">
    <property type="term" value="C:COPII-coated ER to Golgi transport vesicle"/>
    <property type="evidence" value="ECO:0007669"/>
    <property type="project" value="TreeGrafter"/>
</dbReference>
<protein>
    <recommendedName>
        <fullName evidence="5">Endoplasmic reticulum-Golgi intermediate compartment protein</fullName>
    </recommendedName>
</protein>
<comment type="similarity">
    <text evidence="5">Belongs to the ERGIC family.</text>
</comment>
<comment type="subcellular location">
    <subcellularLocation>
        <location evidence="5">Endoplasmic reticulum membrane</location>
        <topology evidence="5">Multi-pass membrane protein</topology>
    </subcellularLocation>
    <subcellularLocation>
        <location evidence="5">Endoplasmic reticulum-Golgi intermediate compartment membrane</location>
        <topology evidence="5">Multi-pass membrane protein</topology>
    </subcellularLocation>
    <subcellularLocation>
        <location evidence="5">Golgi apparatus membrane</location>
        <topology evidence="5">Multi-pass membrane protein</topology>
    </subcellularLocation>
    <subcellularLocation>
        <location evidence="1">Membrane</location>
    </subcellularLocation>
</comment>
<keyword evidence="2 5" id="KW-0812">Transmembrane</keyword>
<feature type="transmembrane region" description="Helical" evidence="5">
    <location>
        <begin position="298"/>
        <end position="317"/>
    </location>
</feature>
<dbReference type="STRING" id="590646.G3BEZ0"/>
<dbReference type="RefSeq" id="XP_006690182.1">
    <property type="nucleotide sequence ID" value="XM_006690119.1"/>
</dbReference>
<organism evidence="9">
    <name type="scientific">Candida tenuis (strain ATCC 10573 / BCRC 21748 / CBS 615 / JCM 9827 / NBRC 10315 / NRRL Y-1498 / VKM Y-70)</name>
    <name type="common">Yeast</name>
    <name type="synonym">Yamadazyma tenuis</name>
    <dbReference type="NCBI Taxonomy" id="590646"/>
    <lineage>
        <taxon>Eukaryota</taxon>
        <taxon>Fungi</taxon>
        <taxon>Dikarya</taxon>
        <taxon>Ascomycota</taxon>
        <taxon>Saccharomycotina</taxon>
        <taxon>Pichiomycetes</taxon>
        <taxon>Debaryomycetaceae</taxon>
        <taxon>Yamadazyma</taxon>
    </lineage>
</organism>
<sequence length="352" mass="40338">MDGFATRVRTFDAFPKVDSEHTVRSLRGALSTIATYFFALVILWVEVGGFLGGYVDHQFVVDDQIRTNLSINIDMTVTMPCELIHTNVVDITDDRFLAAELLNFEGVHFFAPPQFFRINSQNKEYETPDLDHVMRENIRAEFYISGQKINQVAGAPACHIFGTIPVNHVQGEFHITAKGVGYQDSLHTPWERMNFSHVIQEFSFGTFYPMIDNPLDMSGKITHESLQSYKYYSNVVPTLYERLGIVVDTNQYSISEQHLVIRKDSNGRIYSPPGIFFKYEFEPIKLTIVEKRLPFIQFVARLGTILGGLLILAGYVFRMYERLLRLLFGRKYTERDTEKKDGGLLAAEKKDS</sequence>
<dbReference type="InterPro" id="IPR039542">
    <property type="entry name" value="Erv_N"/>
</dbReference>
<dbReference type="EMBL" id="GL996528">
    <property type="protein sequence ID" value="EGV60968.1"/>
    <property type="molecule type" value="Genomic_DNA"/>
</dbReference>
<evidence type="ECO:0000256" key="3">
    <source>
        <dbReference type="ARBA" id="ARBA00022989"/>
    </source>
</evidence>
<dbReference type="OrthoDB" id="5541786at2759"/>
<dbReference type="PANTHER" id="PTHR10984:SF81">
    <property type="entry name" value="ER-DERIVED VESICLES PROTEIN ERV41"/>
    <property type="match status" value="1"/>
</dbReference>
<feature type="transmembrane region" description="Helical" evidence="5">
    <location>
        <begin position="33"/>
        <end position="55"/>
    </location>
</feature>
<keyword evidence="9" id="KW-1185">Reference proteome</keyword>
<dbReference type="Proteomes" id="UP000000707">
    <property type="component" value="Unassembled WGS sequence"/>
</dbReference>
<dbReference type="GO" id="GO:0006888">
    <property type="term" value="P:endoplasmic reticulum to Golgi vesicle-mediated transport"/>
    <property type="evidence" value="ECO:0007669"/>
    <property type="project" value="UniProtKB-UniRule"/>
</dbReference>
<keyword evidence="4 5" id="KW-0472">Membrane</keyword>
<dbReference type="PANTHER" id="PTHR10984">
    <property type="entry name" value="ENDOPLASMIC RETICULUM-GOLGI INTERMEDIATE COMPARTMENT PROTEIN"/>
    <property type="match status" value="1"/>
</dbReference>
<proteinExistence type="inferred from homology"/>
<evidence type="ECO:0000259" key="6">
    <source>
        <dbReference type="Pfam" id="PF07970"/>
    </source>
</evidence>
<keyword evidence="3 5" id="KW-1133">Transmembrane helix</keyword>
<evidence type="ECO:0000256" key="2">
    <source>
        <dbReference type="ARBA" id="ARBA00022692"/>
    </source>
</evidence>
<keyword evidence="5" id="KW-0256">Endoplasmic reticulum</keyword>
<accession>G3BEZ0</accession>
<dbReference type="AlphaFoldDB" id="G3BEZ0"/>
<dbReference type="GO" id="GO:0006890">
    <property type="term" value="P:retrograde vesicle-mediated transport, Golgi to endoplasmic reticulum"/>
    <property type="evidence" value="ECO:0007669"/>
    <property type="project" value="TreeGrafter"/>
</dbReference>
<keyword evidence="5" id="KW-0333">Golgi apparatus</keyword>
<dbReference type="GeneID" id="18248116"/>
<dbReference type="Pfam" id="PF13850">
    <property type="entry name" value="ERGIC_N"/>
    <property type="match status" value="1"/>
</dbReference>
<dbReference type="EMBL" id="GL996528">
    <property type="protein sequence ID" value="EGV60967.1"/>
    <property type="molecule type" value="Genomic_DNA"/>
</dbReference>
<dbReference type="InterPro" id="IPR045888">
    <property type="entry name" value="Erv"/>
</dbReference>
<dbReference type="GO" id="GO:0000139">
    <property type="term" value="C:Golgi membrane"/>
    <property type="evidence" value="ECO:0007669"/>
    <property type="project" value="UniProtKB-SubCell"/>
</dbReference>
<dbReference type="eggNOG" id="KOG2667">
    <property type="taxonomic scope" value="Eukaryota"/>
</dbReference>
<evidence type="ECO:0000313" key="8">
    <source>
        <dbReference type="EMBL" id="EGV60967.1"/>
    </source>
</evidence>
<dbReference type="Pfam" id="PF07970">
    <property type="entry name" value="COPIIcoated_ERV"/>
    <property type="match status" value="1"/>
</dbReference>
<evidence type="ECO:0000256" key="4">
    <source>
        <dbReference type="ARBA" id="ARBA00023136"/>
    </source>
</evidence>
<dbReference type="GO" id="GO:0033116">
    <property type="term" value="C:endoplasmic reticulum-Golgi intermediate compartment membrane"/>
    <property type="evidence" value="ECO:0007669"/>
    <property type="project" value="UniProtKB-SubCell"/>
</dbReference>